<keyword evidence="9" id="KW-0963">Cytoplasm</keyword>
<evidence type="ECO:0000256" key="3">
    <source>
        <dbReference type="ARBA" id="ARBA00012758"/>
    </source>
</evidence>
<dbReference type="GO" id="GO:0005985">
    <property type="term" value="P:sucrose metabolic process"/>
    <property type="evidence" value="ECO:0007669"/>
    <property type="project" value="UniProtKB-UniPathway"/>
</dbReference>
<comment type="subcellular location">
    <subcellularLocation>
        <location evidence="9">Cytoplasm</location>
    </subcellularLocation>
</comment>
<keyword evidence="13" id="KW-1185">Reference proteome</keyword>
<reference evidence="12 13" key="1">
    <citation type="submission" date="2018-08" db="EMBL/GenBank/DDBJ databases">
        <title>A genome reference for cultivated species of the human gut microbiota.</title>
        <authorList>
            <person name="Zou Y."/>
            <person name="Xue W."/>
            <person name="Luo G."/>
        </authorList>
    </citation>
    <scope>NUCLEOTIDE SEQUENCE [LARGE SCALE GENOMIC DNA]</scope>
    <source>
        <strain evidence="12 13">OF01-3</strain>
    </source>
</reference>
<evidence type="ECO:0000256" key="2">
    <source>
        <dbReference type="ARBA" id="ARBA00009902"/>
    </source>
</evidence>
<comment type="pathway">
    <text evidence="1 9">Glycan biosynthesis; sucrose metabolism.</text>
</comment>
<comment type="catalytic activity">
    <reaction evidence="8">
        <text>Hydrolysis of terminal non-reducing beta-D-fructofuranoside residues in beta-D-fructofuranosides.</text>
        <dbReference type="EC" id="3.2.1.26"/>
    </reaction>
</comment>
<dbReference type="GO" id="GO:0005737">
    <property type="term" value="C:cytoplasm"/>
    <property type="evidence" value="ECO:0007669"/>
    <property type="project" value="UniProtKB-SubCell"/>
</dbReference>
<dbReference type="SUPFAM" id="SSF49899">
    <property type="entry name" value="Concanavalin A-like lectins/glucanases"/>
    <property type="match status" value="1"/>
</dbReference>
<dbReference type="OrthoDB" id="9759709at2"/>
<evidence type="ECO:0000256" key="1">
    <source>
        <dbReference type="ARBA" id="ARBA00004914"/>
    </source>
</evidence>
<evidence type="ECO:0000256" key="8">
    <source>
        <dbReference type="RuleBase" id="RU362110"/>
    </source>
</evidence>
<keyword evidence="5 8" id="KW-0378">Hydrolase</keyword>
<comment type="caution">
    <text evidence="12">The sequence shown here is derived from an EMBL/GenBank/DDBJ whole genome shotgun (WGS) entry which is preliminary data.</text>
</comment>
<dbReference type="UniPathway" id="UPA00238"/>
<evidence type="ECO:0000256" key="5">
    <source>
        <dbReference type="ARBA" id="ARBA00022801"/>
    </source>
</evidence>
<comment type="function">
    <text evidence="9">Enables the bacterium to metabolize sucrose as a sole carbon source.</text>
</comment>
<dbReference type="Proteomes" id="UP000261011">
    <property type="component" value="Unassembled WGS sequence"/>
</dbReference>
<dbReference type="InterPro" id="IPR013148">
    <property type="entry name" value="Glyco_hydro_32_N"/>
</dbReference>
<protein>
    <recommendedName>
        <fullName evidence="4 8">Sucrose-6-phosphate hydrolase</fullName>
        <ecNumber evidence="3 8">3.2.1.26</ecNumber>
    </recommendedName>
    <alternativeName>
        <fullName evidence="7 9">Invertase</fullName>
    </alternativeName>
</protein>
<dbReference type="CDD" id="cd18623">
    <property type="entry name" value="GH32_ScrB-like"/>
    <property type="match status" value="1"/>
</dbReference>
<name>A0A3E2TII7_9FIRM</name>
<accession>A0A3E2TII7</accession>
<dbReference type="Gene3D" id="2.115.10.20">
    <property type="entry name" value="Glycosyl hydrolase domain, family 43"/>
    <property type="match status" value="1"/>
</dbReference>
<organism evidence="12 13">
    <name type="scientific">Anaerococcus nagyae</name>
    <dbReference type="NCBI Taxonomy" id="1755241"/>
    <lineage>
        <taxon>Bacteria</taxon>
        <taxon>Bacillati</taxon>
        <taxon>Bacillota</taxon>
        <taxon>Tissierellia</taxon>
        <taxon>Tissierellales</taxon>
        <taxon>Peptoniphilaceae</taxon>
        <taxon>Anaerococcus</taxon>
    </lineage>
</organism>
<dbReference type="RefSeq" id="WP_117521515.1">
    <property type="nucleotide sequence ID" value="NZ_QVEU01000003.1"/>
</dbReference>
<dbReference type="EC" id="3.2.1.26" evidence="3 8"/>
<dbReference type="PANTHER" id="PTHR43101">
    <property type="entry name" value="BETA-FRUCTOSIDASE"/>
    <property type="match status" value="1"/>
</dbReference>
<dbReference type="AlphaFoldDB" id="A0A3E2TII7"/>
<dbReference type="InterPro" id="IPR023296">
    <property type="entry name" value="Glyco_hydro_beta-prop_sf"/>
</dbReference>
<feature type="domain" description="Glycosyl hydrolase family 32 C-terminal" evidence="11">
    <location>
        <begin position="415"/>
        <end position="445"/>
    </location>
</feature>
<comment type="similarity">
    <text evidence="2 8">Belongs to the glycosyl hydrolase 32 family.</text>
</comment>
<evidence type="ECO:0000256" key="9">
    <source>
        <dbReference type="RuleBase" id="RU365015"/>
    </source>
</evidence>
<dbReference type="PANTHER" id="PTHR43101:SF1">
    <property type="entry name" value="BETA-FRUCTOSIDASE"/>
    <property type="match status" value="1"/>
</dbReference>
<evidence type="ECO:0000313" key="12">
    <source>
        <dbReference type="EMBL" id="RGB76488.1"/>
    </source>
</evidence>
<dbReference type="GO" id="GO:0004564">
    <property type="term" value="F:beta-fructofuranosidase activity"/>
    <property type="evidence" value="ECO:0007669"/>
    <property type="project" value="UniProtKB-EC"/>
</dbReference>
<dbReference type="Pfam" id="PF08244">
    <property type="entry name" value="Glyco_hydro_32C"/>
    <property type="match status" value="1"/>
</dbReference>
<dbReference type="SUPFAM" id="SSF75005">
    <property type="entry name" value="Arabinanase/levansucrase/invertase"/>
    <property type="match status" value="1"/>
</dbReference>
<gene>
    <name evidence="12" type="ORF">DXA39_04780</name>
</gene>
<dbReference type="InterPro" id="IPR051214">
    <property type="entry name" value="GH32_Enzymes"/>
</dbReference>
<evidence type="ECO:0000256" key="4">
    <source>
        <dbReference type="ARBA" id="ARBA00019623"/>
    </source>
</evidence>
<dbReference type="SMART" id="SM00640">
    <property type="entry name" value="Glyco_32"/>
    <property type="match status" value="1"/>
</dbReference>
<evidence type="ECO:0000259" key="10">
    <source>
        <dbReference type="Pfam" id="PF00251"/>
    </source>
</evidence>
<dbReference type="InterPro" id="IPR001362">
    <property type="entry name" value="Glyco_hydro_32"/>
</dbReference>
<feature type="domain" description="Glycosyl hydrolase family 32 N-terminal" evidence="10">
    <location>
        <begin position="31"/>
        <end position="339"/>
    </location>
</feature>
<sequence>MYGKEFYENKFNKTIGRLETVKNDYFRLRYHISQKIGWLNDPNGLCQFDGKYHIYFQYDPFDASGKNIIWGHITTADFINYTYEQPFIFADSNLDKDGAYSGSAVIKDNKINFFYTGNVKYNGAYDYIYKGREHNTIKIVSDNGYNFDEKELLLSNKDYPNNMSCHVRDPKIYEENGLYYMFLGARSNDNNGLVLVYKSSDLSTFTYHMQITTSYDFGYMWECPDYFDINGKKYLLVCPQGLKSEEFNYQNVYQSGYFPIEIDLESKKYNLGTFAELDYGFDFYAPQTFEDKKGRRILIGWMGMSDASYSNPTIENYWQHCLTIPREIKARDNKILQSPIEELKALRKDNVDIIKYHSYEENIFEFISYNLEKEFEIYLRKDVKLIYNNDILHLYIGESGYGKNDRKVIIESMNNLRIFSDSSSIEIFVNDGEYVLSSRIYSKEKYFSSSIKGNLYKLKSINWN</sequence>
<dbReference type="InterPro" id="IPR013189">
    <property type="entry name" value="Glyco_hydro_32_C"/>
</dbReference>
<proteinExistence type="inferred from homology"/>
<dbReference type="Pfam" id="PF00251">
    <property type="entry name" value="Glyco_hydro_32N"/>
    <property type="match status" value="1"/>
</dbReference>
<dbReference type="EMBL" id="QVEU01000003">
    <property type="protein sequence ID" value="RGB76488.1"/>
    <property type="molecule type" value="Genomic_DNA"/>
</dbReference>
<evidence type="ECO:0000256" key="7">
    <source>
        <dbReference type="ARBA" id="ARBA00033367"/>
    </source>
</evidence>
<keyword evidence="9" id="KW-0119">Carbohydrate metabolism</keyword>
<dbReference type="InterPro" id="IPR006232">
    <property type="entry name" value="Suc6P_hydrolase"/>
</dbReference>
<evidence type="ECO:0000256" key="6">
    <source>
        <dbReference type="ARBA" id="ARBA00023295"/>
    </source>
</evidence>
<dbReference type="NCBIfam" id="TIGR01322">
    <property type="entry name" value="scrB_fam"/>
    <property type="match status" value="1"/>
</dbReference>
<evidence type="ECO:0000313" key="13">
    <source>
        <dbReference type="Proteomes" id="UP000261011"/>
    </source>
</evidence>
<dbReference type="Gene3D" id="2.60.120.560">
    <property type="entry name" value="Exo-inulinase, domain 1"/>
    <property type="match status" value="1"/>
</dbReference>
<keyword evidence="6 8" id="KW-0326">Glycosidase</keyword>
<dbReference type="InterPro" id="IPR013320">
    <property type="entry name" value="ConA-like_dom_sf"/>
</dbReference>
<evidence type="ECO:0000259" key="11">
    <source>
        <dbReference type="Pfam" id="PF08244"/>
    </source>
</evidence>